<evidence type="ECO:0000256" key="1">
    <source>
        <dbReference type="ARBA" id="ARBA00001917"/>
    </source>
</evidence>
<dbReference type="GO" id="GO:0006537">
    <property type="term" value="P:glutamate biosynthetic process"/>
    <property type="evidence" value="ECO:0007669"/>
    <property type="project" value="UniProtKB-KW"/>
</dbReference>
<sequence>MALPSVSSSISRLTPPSPLLSHNHTLSLLDFIATHGTSKRIARKSLSYSHSSSLLPIRTFRHLGSSHSSSSIKARLHLPRAASAVDSSDAPPQHQPKVANLDDIISERGACGVGFVANLENKASHKIIQDALTALSCMEHRGGCGADNDSGDGSGLMTSIPWDLFDNWANEQGIPSFDKLHAGVGMVFLPKDDGHIKEAKEVISSIFRQEGLEVLGWRTVPVKASVVGINAKKTMPNIEQEID</sequence>
<dbReference type="InterPro" id="IPR017932">
    <property type="entry name" value="GATase_2_dom"/>
</dbReference>
<keyword evidence="15" id="KW-0003">3Fe-4S</keyword>
<comment type="pathway">
    <text evidence="3">Energy metabolism; nitrogen metabolism.</text>
</comment>
<dbReference type="GO" id="GO:0046872">
    <property type="term" value="F:metal ion binding"/>
    <property type="evidence" value="ECO:0007669"/>
    <property type="project" value="UniProtKB-KW"/>
</dbReference>
<evidence type="ECO:0000256" key="10">
    <source>
        <dbReference type="ARBA" id="ARBA00022962"/>
    </source>
</evidence>
<evidence type="ECO:0000256" key="3">
    <source>
        <dbReference type="ARBA" id="ARBA00004802"/>
    </source>
</evidence>
<dbReference type="EC" id="1.4.7.1" evidence="17"/>
<keyword evidence="20" id="KW-1185">Reference proteome</keyword>
<comment type="similarity">
    <text evidence="5">Belongs to the glutamate synthase family.</text>
</comment>
<proteinExistence type="inferred from homology"/>
<dbReference type="PANTHER" id="PTHR11938">
    <property type="entry name" value="FAD NADPH DEHYDROGENASE/OXIDOREDUCTASE"/>
    <property type="match status" value="1"/>
</dbReference>
<dbReference type="InterPro" id="IPR050711">
    <property type="entry name" value="ET-N_metabolism_enzyme"/>
</dbReference>
<evidence type="ECO:0000256" key="5">
    <source>
        <dbReference type="ARBA" id="ARBA00009716"/>
    </source>
</evidence>
<dbReference type="AlphaFoldDB" id="A0AAV6NGC6"/>
<organism evidence="19 20">
    <name type="scientific">Cucurbita argyrosperma subsp. sororia</name>
    <dbReference type="NCBI Taxonomy" id="37648"/>
    <lineage>
        <taxon>Eukaryota</taxon>
        <taxon>Viridiplantae</taxon>
        <taxon>Streptophyta</taxon>
        <taxon>Embryophyta</taxon>
        <taxon>Tracheophyta</taxon>
        <taxon>Spermatophyta</taxon>
        <taxon>Magnoliopsida</taxon>
        <taxon>eudicotyledons</taxon>
        <taxon>Gunneridae</taxon>
        <taxon>Pentapetalae</taxon>
        <taxon>rosids</taxon>
        <taxon>fabids</taxon>
        <taxon>Cucurbitales</taxon>
        <taxon>Cucurbitaceae</taxon>
        <taxon>Cucurbiteae</taxon>
        <taxon>Cucurbita</taxon>
    </lineage>
</organism>
<evidence type="ECO:0000256" key="7">
    <source>
        <dbReference type="ARBA" id="ARBA00022630"/>
    </source>
</evidence>
<comment type="cofactor">
    <cofactor evidence="2">
        <name>[3Fe-4S] cluster</name>
        <dbReference type="ChEBI" id="CHEBI:21137"/>
    </cofactor>
</comment>
<dbReference type="GO" id="GO:0019676">
    <property type="term" value="P:ammonia assimilation cycle"/>
    <property type="evidence" value="ECO:0007669"/>
    <property type="project" value="TreeGrafter"/>
</dbReference>
<keyword evidence="10" id="KW-0315">Glutamine amidotransferase</keyword>
<keyword evidence="8" id="KW-0288">FMN</keyword>
<name>A0AAV6NGC6_9ROSI</name>
<reference evidence="19 20" key="1">
    <citation type="journal article" date="2021" name="Hortic Res">
        <title>The domestication of Cucurbita argyrosperma as revealed by the genome of its wild relative.</title>
        <authorList>
            <person name="Barrera-Redondo J."/>
            <person name="Sanchez-de la Vega G."/>
            <person name="Aguirre-Liguori J.A."/>
            <person name="Castellanos-Morales G."/>
            <person name="Gutierrez-Guerrero Y.T."/>
            <person name="Aguirre-Dugua X."/>
            <person name="Aguirre-Planter E."/>
            <person name="Tenaillon M.I."/>
            <person name="Lira-Saade R."/>
            <person name="Eguiarte L.E."/>
        </authorList>
    </citation>
    <scope>NUCLEOTIDE SEQUENCE [LARGE SCALE GENOMIC DNA]</scope>
    <source>
        <strain evidence="19">JBR-2021</strain>
    </source>
</reference>
<feature type="domain" description="Glutamine amidotransferase type-2" evidence="18">
    <location>
        <begin position="111"/>
        <end position="243"/>
    </location>
</feature>
<accession>A0AAV6NGC6</accession>
<keyword evidence="7" id="KW-0285">Flavoprotein</keyword>
<keyword evidence="12" id="KW-0408">Iron</keyword>
<evidence type="ECO:0000256" key="9">
    <source>
        <dbReference type="ARBA" id="ARBA00022723"/>
    </source>
</evidence>
<evidence type="ECO:0000256" key="4">
    <source>
        <dbReference type="ARBA" id="ARBA00004909"/>
    </source>
</evidence>
<dbReference type="Pfam" id="PF00310">
    <property type="entry name" value="GATase_2"/>
    <property type="match status" value="1"/>
</dbReference>
<evidence type="ECO:0000256" key="8">
    <source>
        <dbReference type="ARBA" id="ARBA00022643"/>
    </source>
</evidence>
<dbReference type="Proteomes" id="UP000685013">
    <property type="component" value="Chromosome 6"/>
</dbReference>
<keyword evidence="14" id="KW-0314">Glutamate biosynthesis</keyword>
<dbReference type="GO" id="GO:0016041">
    <property type="term" value="F:glutamate synthase (ferredoxin) activity"/>
    <property type="evidence" value="ECO:0007669"/>
    <property type="project" value="UniProtKB-EC"/>
</dbReference>
<dbReference type="PANTHER" id="PTHR11938:SF133">
    <property type="entry name" value="GLUTAMATE SYNTHASE (NADH)"/>
    <property type="match status" value="1"/>
</dbReference>
<protein>
    <recommendedName>
        <fullName evidence="17">glutamate synthase (ferredoxin)</fullName>
        <ecNumber evidence="17">1.4.7.1</ecNumber>
    </recommendedName>
</protein>
<gene>
    <name evidence="19" type="primary">GLU2</name>
    <name evidence="19" type="ORF">SDJN03_09353</name>
</gene>
<evidence type="ECO:0000256" key="11">
    <source>
        <dbReference type="ARBA" id="ARBA00023002"/>
    </source>
</evidence>
<comment type="cofactor">
    <cofactor evidence="1">
        <name>FMN</name>
        <dbReference type="ChEBI" id="CHEBI:58210"/>
    </cofactor>
</comment>
<evidence type="ECO:0000256" key="12">
    <source>
        <dbReference type="ARBA" id="ARBA00023004"/>
    </source>
</evidence>
<evidence type="ECO:0000256" key="14">
    <source>
        <dbReference type="ARBA" id="ARBA00023164"/>
    </source>
</evidence>
<keyword evidence="11" id="KW-0560">Oxidoreductase</keyword>
<evidence type="ECO:0000256" key="13">
    <source>
        <dbReference type="ARBA" id="ARBA00023014"/>
    </source>
</evidence>
<evidence type="ECO:0000256" key="17">
    <source>
        <dbReference type="ARBA" id="ARBA00039085"/>
    </source>
</evidence>
<comment type="pathway">
    <text evidence="16">Amino-acid biosynthesis; L-glutamate biosynthesis via GLT pathway; L-glutamate from 2-oxoglutarate and L-glutamine (ferredoxin route): step 1/1.</text>
</comment>
<evidence type="ECO:0000259" key="18">
    <source>
        <dbReference type="PROSITE" id="PS51278"/>
    </source>
</evidence>
<keyword evidence="9" id="KW-0479">Metal-binding</keyword>
<evidence type="ECO:0000313" key="20">
    <source>
        <dbReference type="Proteomes" id="UP000685013"/>
    </source>
</evidence>
<evidence type="ECO:0000256" key="16">
    <source>
        <dbReference type="ARBA" id="ARBA00037928"/>
    </source>
</evidence>
<keyword evidence="6" id="KW-0028">Amino-acid biosynthesis</keyword>
<evidence type="ECO:0000313" key="19">
    <source>
        <dbReference type="EMBL" id="KAG6596173.1"/>
    </source>
</evidence>
<evidence type="ECO:0000256" key="15">
    <source>
        <dbReference type="ARBA" id="ARBA00023291"/>
    </source>
</evidence>
<keyword evidence="13" id="KW-0411">Iron-sulfur</keyword>
<dbReference type="PROSITE" id="PS51278">
    <property type="entry name" value="GATASE_TYPE_2"/>
    <property type="match status" value="1"/>
</dbReference>
<evidence type="ECO:0000256" key="2">
    <source>
        <dbReference type="ARBA" id="ARBA00001927"/>
    </source>
</evidence>
<evidence type="ECO:0000256" key="6">
    <source>
        <dbReference type="ARBA" id="ARBA00022605"/>
    </source>
</evidence>
<feature type="non-terminal residue" evidence="19">
    <location>
        <position position="1"/>
    </location>
</feature>
<comment type="caution">
    <text evidence="19">The sequence shown here is derived from an EMBL/GenBank/DDBJ whole genome shotgun (WGS) entry which is preliminary data.</text>
</comment>
<dbReference type="EMBL" id="JAGKQH010000006">
    <property type="protein sequence ID" value="KAG6596173.1"/>
    <property type="molecule type" value="Genomic_DNA"/>
</dbReference>
<comment type="pathway">
    <text evidence="4">Nitrogen metabolism.</text>
</comment>
<dbReference type="GO" id="GO:0051538">
    <property type="term" value="F:3 iron, 4 sulfur cluster binding"/>
    <property type="evidence" value="ECO:0007669"/>
    <property type="project" value="UniProtKB-KW"/>
</dbReference>